<dbReference type="GO" id="GO:0046872">
    <property type="term" value="F:metal ion binding"/>
    <property type="evidence" value="ECO:0007669"/>
    <property type="project" value="UniProtKB-KW"/>
</dbReference>
<feature type="binding site" evidence="7">
    <location>
        <position position="102"/>
    </location>
    <ligand>
        <name>Mg(2+)</name>
        <dbReference type="ChEBI" id="CHEBI:18420"/>
        <label>1</label>
        <note>catalytic</note>
    </ligand>
</feature>
<keyword evidence="6 7" id="KW-0460">Magnesium</keyword>
<dbReference type="Proteomes" id="UP000726105">
    <property type="component" value="Unassembled WGS sequence"/>
</dbReference>
<dbReference type="Proteomes" id="UP000718281">
    <property type="component" value="Unassembled WGS sequence"/>
</dbReference>
<dbReference type="InterPro" id="IPR020583">
    <property type="entry name" value="Inositol_monoP_metal-BS"/>
</dbReference>
<dbReference type="InterPro" id="IPR033942">
    <property type="entry name" value="IMPase"/>
</dbReference>
<evidence type="ECO:0000256" key="3">
    <source>
        <dbReference type="ARBA" id="ARBA00009759"/>
    </source>
</evidence>
<dbReference type="CDD" id="cd01639">
    <property type="entry name" value="IMPase"/>
    <property type="match status" value="1"/>
</dbReference>
<dbReference type="InterPro" id="IPR020550">
    <property type="entry name" value="Inositol_monophosphatase_CS"/>
</dbReference>
<dbReference type="SUPFAM" id="SSF56655">
    <property type="entry name" value="Carbohydrate phosphatase"/>
    <property type="match status" value="1"/>
</dbReference>
<dbReference type="GO" id="GO:0008934">
    <property type="term" value="F:inositol monophosphate 1-phosphatase activity"/>
    <property type="evidence" value="ECO:0007669"/>
    <property type="project" value="InterPro"/>
</dbReference>
<dbReference type="PANTHER" id="PTHR20854:SF4">
    <property type="entry name" value="INOSITOL-1-MONOPHOSPHATASE-RELATED"/>
    <property type="match status" value="1"/>
</dbReference>
<keyword evidence="4 7" id="KW-0479">Metal-binding</keyword>
<dbReference type="PRINTS" id="PR00377">
    <property type="entry name" value="IMPHPHTASES"/>
</dbReference>
<protein>
    <recommendedName>
        <fullName evidence="8">Inositol-1-monophosphatase</fullName>
        <ecNumber evidence="8">3.1.3.25</ecNumber>
    </recommendedName>
</protein>
<evidence type="ECO:0000256" key="7">
    <source>
        <dbReference type="PIRSR" id="PIRSR600760-2"/>
    </source>
</evidence>
<evidence type="ECO:0000313" key="10">
    <source>
        <dbReference type="EMBL" id="MBK7274649.1"/>
    </source>
</evidence>
<comment type="cofactor">
    <cofactor evidence="2 7 8">
        <name>Mg(2+)</name>
        <dbReference type="ChEBI" id="CHEBI:18420"/>
    </cofactor>
</comment>
<feature type="binding site" evidence="7">
    <location>
        <position position="252"/>
    </location>
    <ligand>
        <name>Mg(2+)</name>
        <dbReference type="ChEBI" id="CHEBI:18420"/>
        <label>1</label>
        <note>catalytic</note>
    </ligand>
</feature>
<evidence type="ECO:0000313" key="11">
    <source>
        <dbReference type="Proteomes" id="UP000718281"/>
    </source>
</evidence>
<evidence type="ECO:0000256" key="6">
    <source>
        <dbReference type="ARBA" id="ARBA00022842"/>
    </source>
</evidence>
<evidence type="ECO:0000313" key="12">
    <source>
        <dbReference type="Proteomes" id="UP000726105"/>
    </source>
</evidence>
<dbReference type="GO" id="GO:0046854">
    <property type="term" value="P:phosphatidylinositol phosphate biosynthetic process"/>
    <property type="evidence" value="ECO:0007669"/>
    <property type="project" value="InterPro"/>
</dbReference>
<evidence type="ECO:0000256" key="2">
    <source>
        <dbReference type="ARBA" id="ARBA00001946"/>
    </source>
</evidence>
<evidence type="ECO:0000256" key="4">
    <source>
        <dbReference type="ARBA" id="ARBA00022723"/>
    </source>
</evidence>
<evidence type="ECO:0000313" key="9">
    <source>
        <dbReference type="EMBL" id="MBK6301994.1"/>
    </source>
</evidence>
<dbReference type="Gene3D" id="3.30.540.10">
    <property type="entry name" value="Fructose-1,6-Bisphosphatase, subunit A, domain 1"/>
    <property type="match status" value="1"/>
</dbReference>
<name>A0A934X7U9_9MICO</name>
<evidence type="ECO:0000256" key="1">
    <source>
        <dbReference type="ARBA" id="ARBA00001033"/>
    </source>
</evidence>
<feature type="binding site" evidence="7">
    <location>
        <position position="105"/>
    </location>
    <ligand>
        <name>Mg(2+)</name>
        <dbReference type="ChEBI" id="CHEBI:18420"/>
        <label>1</label>
        <note>catalytic</note>
    </ligand>
</feature>
<evidence type="ECO:0000256" key="8">
    <source>
        <dbReference type="RuleBase" id="RU364068"/>
    </source>
</evidence>
<comment type="similarity">
    <text evidence="3 8">Belongs to the inositol monophosphatase superfamily.</text>
</comment>
<dbReference type="PANTHER" id="PTHR20854">
    <property type="entry name" value="INOSITOL MONOPHOSPHATASE"/>
    <property type="match status" value="1"/>
</dbReference>
<dbReference type="Pfam" id="PF00459">
    <property type="entry name" value="Inositol_P"/>
    <property type="match status" value="1"/>
</dbReference>
<comment type="caution">
    <text evidence="9">The sequence shown here is derived from an EMBL/GenBank/DDBJ whole genome shotgun (WGS) entry which is preliminary data.</text>
</comment>
<dbReference type="GO" id="GO:0007165">
    <property type="term" value="P:signal transduction"/>
    <property type="evidence" value="ECO:0007669"/>
    <property type="project" value="TreeGrafter"/>
</dbReference>
<dbReference type="PROSITE" id="PS00629">
    <property type="entry name" value="IMP_1"/>
    <property type="match status" value="1"/>
</dbReference>
<dbReference type="AlphaFoldDB" id="A0A934X7U9"/>
<gene>
    <name evidence="9" type="ORF">IPF40_13460</name>
    <name evidence="10" type="ORF">IPI13_16335</name>
</gene>
<dbReference type="InterPro" id="IPR000760">
    <property type="entry name" value="Inositol_monophosphatase-like"/>
</dbReference>
<dbReference type="Gene3D" id="3.40.190.80">
    <property type="match status" value="1"/>
</dbReference>
<proteinExistence type="inferred from homology"/>
<organism evidence="9 11">
    <name type="scientific">Candidatus Phosphoribacter hodrii</name>
    <dbReference type="NCBI Taxonomy" id="2953743"/>
    <lineage>
        <taxon>Bacteria</taxon>
        <taxon>Bacillati</taxon>
        <taxon>Actinomycetota</taxon>
        <taxon>Actinomycetes</taxon>
        <taxon>Micrococcales</taxon>
        <taxon>Dermatophilaceae</taxon>
        <taxon>Candidatus Phosphoribacter</taxon>
    </lineage>
</organism>
<feature type="binding site" evidence="7">
    <location>
        <position position="104"/>
    </location>
    <ligand>
        <name>Mg(2+)</name>
        <dbReference type="ChEBI" id="CHEBI:18420"/>
        <label>1</label>
        <note>catalytic</note>
    </ligand>
</feature>
<dbReference type="GO" id="GO:0006020">
    <property type="term" value="P:inositol metabolic process"/>
    <property type="evidence" value="ECO:0007669"/>
    <property type="project" value="TreeGrafter"/>
</dbReference>
<dbReference type="PROSITE" id="PS00630">
    <property type="entry name" value="IMP_2"/>
    <property type="match status" value="1"/>
</dbReference>
<evidence type="ECO:0000256" key="5">
    <source>
        <dbReference type="ARBA" id="ARBA00022801"/>
    </source>
</evidence>
<sequence>MTPIPDTTGHLPVPSIDDLSVLEVLALTLAHETGQLVHEGRPADLANTTGTKTSDTDPVTVMDTRAEEHLRRRLRAARPDDGLQGEEGSSIPSRSGLTWVVDPIDGTTNYLYDLPLYAVSVAVVVGDPTTPGAWRPVAGAVRAPALDITWSARAGGGAWRRGPARPWDVAGPGGEPPAVPARVGRQSHLGPALVGTGFGYQPERRAQQAEVLTRVLPAVRDLRRMGSAAIDLCLVGDGRLDGFFEVGLNPWDLAAGWLVVTEAGGSVSGVGGGAPGVDLVVAANPALHPRLLALLESPA</sequence>
<dbReference type="EMBL" id="JADIXZ010000006">
    <property type="protein sequence ID" value="MBK6301994.1"/>
    <property type="molecule type" value="Genomic_DNA"/>
</dbReference>
<keyword evidence="5 8" id="KW-0378">Hydrolase</keyword>
<dbReference type="EMBL" id="JADJIB010000010">
    <property type="protein sequence ID" value="MBK7274649.1"/>
    <property type="molecule type" value="Genomic_DNA"/>
</dbReference>
<comment type="catalytic activity">
    <reaction evidence="1 8">
        <text>a myo-inositol phosphate + H2O = myo-inositol + phosphate</text>
        <dbReference type="Rhea" id="RHEA:24056"/>
        <dbReference type="ChEBI" id="CHEBI:15377"/>
        <dbReference type="ChEBI" id="CHEBI:17268"/>
        <dbReference type="ChEBI" id="CHEBI:43474"/>
        <dbReference type="ChEBI" id="CHEBI:84139"/>
        <dbReference type="EC" id="3.1.3.25"/>
    </reaction>
</comment>
<reference evidence="11 12" key="1">
    <citation type="submission" date="2020-10" db="EMBL/GenBank/DDBJ databases">
        <title>Connecting structure to function with the recovery of over 1000 high-quality activated sludge metagenome-assembled genomes encoding full-length rRNA genes using long-read sequencing.</title>
        <authorList>
            <person name="Singleton C.M."/>
            <person name="Petriglieri F."/>
            <person name="Kristensen J.M."/>
            <person name="Kirkegaard R.H."/>
            <person name="Michaelsen T.Y."/>
            <person name="Andersen M.H."/>
            <person name="Karst S.M."/>
            <person name="Dueholm M.S."/>
            <person name="Nielsen P.H."/>
            <person name="Albertsen M."/>
        </authorList>
    </citation>
    <scope>NUCLEOTIDE SEQUENCE [LARGE SCALE GENOMIC DNA]</scope>
    <source>
        <strain evidence="9">AalE_18-Q3-R2-46_BAT3C.188</strain>
        <strain evidence="10">Ega_18-Q3-R5-49_MAXAC.001</strain>
    </source>
</reference>
<accession>A0A934X7U9</accession>
<dbReference type="EC" id="3.1.3.25" evidence="8"/>
<feature type="binding site" evidence="7">
    <location>
        <position position="86"/>
    </location>
    <ligand>
        <name>Mg(2+)</name>
        <dbReference type="ChEBI" id="CHEBI:18420"/>
        <label>1</label>
        <note>catalytic</note>
    </ligand>
</feature>